<feature type="signal peptide" evidence="1">
    <location>
        <begin position="1"/>
        <end position="28"/>
    </location>
</feature>
<proteinExistence type="predicted"/>
<reference evidence="2 3" key="1">
    <citation type="submission" date="2020-02" db="EMBL/GenBank/DDBJ databases">
        <title>Fructobacillus sp. isolated from paper mulberry of Taiwan.</title>
        <authorList>
            <person name="Lin S.-T."/>
        </authorList>
    </citation>
    <scope>NUCLEOTIDE SEQUENCE [LARGE SCALE GENOMIC DNA]</scope>
    <source>
        <strain evidence="2 3">M1-21</strain>
    </source>
</reference>
<evidence type="ECO:0000256" key="1">
    <source>
        <dbReference type="SAM" id="SignalP"/>
    </source>
</evidence>
<name>A0ABS5QTI5_9LACO</name>
<organism evidence="2 3">
    <name type="scientific">Fructobacillus papyrifericola</name>
    <dbReference type="NCBI Taxonomy" id="2713172"/>
    <lineage>
        <taxon>Bacteria</taxon>
        <taxon>Bacillati</taxon>
        <taxon>Bacillota</taxon>
        <taxon>Bacilli</taxon>
        <taxon>Lactobacillales</taxon>
        <taxon>Lactobacillaceae</taxon>
        <taxon>Fructobacillus</taxon>
    </lineage>
</organism>
<sequence>MRKKIIILSSFAAAIAAMVIVFSTVKHTNNVKHQDAAQAKKSVSTNKYQSVKNELAAEFSKKDYAKVVVENNVATSDLPESHTEVRVIVKHKANIQAIMEAQSAINNNRATPDQKRLIYNIQQKVKKAAAKLKKGDAVSFGYPFNGDLEMIAYSTDEREIIPMVDPQS</sequence>
<evidence type="ECO:0000313" key="2">
    <source>
        <dbReference type="EMBL" id="MBS9336450.1"/>
    </source>
</evidence>
<feature type="chain" id="PRO_5045914207" description="Lipoprotein" evidence="1">
    <location>
        <begin position="29"/>
        <end position="168"/>
    </location>
</feature>
<dbReference type="RefSeq" id="WP_213793009.1">
    <property type="nucleotide sequence ID" value="NZ_JAAMFJ010000002.1"/>
</dbReference>
<accession>A0ABS5QTI5</accession>
<comment type="caution">
    <text evidence="2">The sequence shown here is derived from an EMBL/GenBank/DDBJ whole genome shotgun (WGS) entry which is preliminary data.</text>
</comment>
<keyword evidence="3" id="KW-1185">Reference proteome</keyword>
<evidence type="ECO:0000313" key="3">
    <source>
        <dbReference type="Proteomes" id="UP000735205"/>
    </source>
</evidence>
<keyword evidence="1" id="KW-0732">Signal</keyword>
<evidence type="ECO:0008006" key="4">
    <source>
        <dbReference type="Google" id="ProtNLM"/>
    </source>
</evidence>
<dbReference type="EMBL" id="JAAMFJ010000002">
    <property type="protein sequence ID" value="MBS9336450.1"/>
    <property type="molecule type" value="Genomic_DNA"/>
</dbReference>
<gene>
    <name evidence="2" type="ORF">G6R28_04280</name>
</gene>
<dbReference type="Proteomes" id="UP000735205">
    <property type="component" value="Unassembled WGS sequence"/>
</dbReference>
<protein>
    <recommendedName>
        <fullName evidence="4">Lipoprotein</fullName>
    </recommendedName>
</protein>